<feature type="transmembrane region" description="Helical" evidence="11">
    <location>
        <begin position="425"/>
        <end position="446"/>
    </location>
</feature>
<keyword evidence="4" id="KW-0813">Transport</keyword>
<evidence type="ECO:0000256" key="8">
    <source>
        <dbReference type="ARBA" id="ARBA00023004"/>
    </source>
</evidence>
<keyword evidence="7 11" id="KW-1133">Transmembrane helix</keyword>
<dbReference type="OrthoDB" id="6372137at2759"/>
<evidence type="ECO:0000256" key="2">
    <source>
        <dbReference type="ARBA" id="ARBA00004141"/>
    </source>
</evidence>
<dbReference type="InterPro" id="IPR002861">
    <property type="entry name" value="Reeler_dom"/>
</dbReference>
<feature type="transmembrane region" description="Helical" evidence="11">
    <location>
        <begin position="394"/>
        <end position="413"/>
    </location>
</feature>
<dbReference type="PROSITE" id="PS50836">
    <property type="entry name" value="DOMON"/>
    <property type="match status" value="1"/>
</dbReference>
<evidence type="ECO:0000256" key="11">
    <source>
        <dbReference type="SAM" id="Phobius"/>
    </source>
</evidence>
<dbReference type="PANTHER" id="PTHR45828">
    <property type="entry name" value="CYTOCHROME B561/FERRIC REDUCTASE TRANSMEMBRANE"/>
    <property type="match status" value="1"/>
</dbReference>
<dbReference type="CDD" id="cd08760">
    <property type="entry name" value="Cyt_b561_FRRS1_like"/>
    <property type="match status" value="1"/>
</dbReference>
<dbReference type="GO" id="GO:0016020">
    <property type="term" value="C:membrane"/>
    <property type="evidence" value="ECO:0007669"/>
    <property type="project" value="UniProtKB-SubCell"/>
</dbReference>
<dbReference type="SMART" id="SM00664">
    <property type="entry name" value="DoH"/>
    <property type="match status" value="1"/>
</dbReference>
<dbReference type="Gene3D" id="1.20.120.1770">
    <property type="match status" value="1"/>
</dbReference>
<organism evidence="15 16">
    <name type="scientific">Synaphobranchus kaupii</name>
    <name type="common">Kaup's arrowtooth eel</name>
    <dbReference type="NCBI Taxonomy" id="118154"/>
    <lineage>
        <taxon>Eukaryota</taxon>
        <taxon>Metazoa</taxon>
        <taxon>Chordata</taxon>
        <taxon>Craniata</taxon>
        <taxon>Vertebrata</taxon>
        <taxon>Euteleostomi</taxon>
        <taxon>Actinopterygii</taxon>
        <taxon>Neopterygii</taxon>
        <taxon>Teleostei</taxon>
        <taxon>Anguilliformes</taxon>
        <taxon>Synaphobranchidae</taxon>
        <taxon>Synaphobranchus</taxon>
    </lineage>
</organism>
<evidence type="ECO:0000313" key="15">
    <source>
        <dbReference type="EMBL" id="KAJ8357179.1"/>
    </source>
</evidence>
<comment type="cofactor">
    <cofactor evidence="1">
        <name>heme b</name>
        <dbReference type="ChEBI" id="CHEBI:60344"/>
    </cofactor>
</comment>
<keyword evidence="5 11" id="KW-0812">Transmembrane</keyword>
<reference evidence="15" key="1">
    <citation type="journal article" date="2023" name="Science">
        <title>Genome structures resolve the early diversification of teleost fishes.</title>
        <authorList>
            <person name="Parey E."/>
            <person name="Louis A."/>
            <person name="Montfort J."/>
            <person name="Bouchez O."/>
            <person name="Roques C."/>
            <person name="Iampietro C."/>
            <person name="Lluch J."/>
            <person name="Castinel A."/>
            <person name="Donnadieu C."/>
            <person name="Desvignes T."/>
            <person name="Floi Bucao C."/>
            <person name="Jouanno E."/>
            <person name="Wen M."/>
            <person name="Mejri S."/>
            <person name="Dirks R."/>
            <person name="Jansen H."/>
            <person name="Henkel C."/>
            <person name="Chen W.J."/>
            <person name="Zahm M."/>
            <person name="Cabau C."/>
            <person name="Klopp C."/>
            <person name="Thompson A.W."/>
            <person name="Robinson-Rechavi M."/>
            <person name="Braasch I."/>
            <person name="Lecointre G."/>
            <person name="Bobe J."/>
            <person name="Postlethwait J.H."/>
            <person name="Berthelot C."/>
            <person name="Roest Crollius H."/>
            <person name="Guiguen Y."/>
        </authorList>
    </citation>
    <scope>NUCLEOTIDE SEQUENCE</scope>
    <source>
        <strain evidence="15">WJC10195</strain>
    </source>
</reference>
<comment type="caution">
    <text evidence="15">The sequence shown here is derived from an EMBL/GenBank/DDBJ whole genome shotgun (WGS) entry which is preliminary data.</text>
</comment>
<evidence type="ECO:0000256" key="4">
    <source>
        <dbReference type="ARBA" id="ARBA00022448"/>
    </source>
</evidence>
<keyword evidence="10" id="KW-0325">Glycoprotein</keyword>
<evidence type="ECO:0000256" key="6">
    <source>
        <dbReference type="ARBA" id="ARBA00022982"/>
    </source>
</evidence>
<dbReference type="PROSITE" id="PS50939">
    <property type="entry name" value="CYTOCHROME_B561"/>
    <property type="match status" value="1"/>
</dbReference>
<feature type="domain" description="DOMON" evidence="12">
    <location>
        <begin position="165"/>
        <end position="278"/>
    </location>
</feature>
<dbReference type="Gene3D" id="2.60.40.4060">
    <property type="entry name" value="Reeler domain"/>
    <property type="match status" value="1"/>
</dbReference>
<comment type="similarity">
    <text evidence="3">Belongs to the FRRS1 family.</text>
</comment>
<keyword evidence="9 11" id="KW-0472">Membrane</keyword>
<dbReference type="Pfam" id="PF03351">
    <property type="entry name" value="DOMON"/>
    <property type="match status" value="1"/>
</dbReference>
<gene>
    <name evidence="15" type="ORF">SKAU_G00199730</name>
</gene>
<evidence type="ECO:0000259" key="14">
    <source>
        <dbReference type="PROSITE" id="PS51019"/>
    </source>
</evidence>
<keyword evidence="16" id="KW-1185">Reference proteome</keyword>
<evidence type="ECO:0000313" key="16">
    <source>
        <dbReference type="Proteomes" id="UP001152622"/>
    </source>
</evidence>
<evidence type="ECO:0000256" key="7">
    <source>
        <dbReference type="ARBA" id="ARBA00022989"/>
    </source>
</evidence>
<dbReference type="InterPro" id="IPR051237">
    <property type="entry name" value="Ferric-chelate_Red/DefProt"/>
</dbReference>
<sequence>MVIVDKNKFSPGDKIIVSIVPSVSGTKHFEGFLIEARDAGQLDGPAVGTFDLVNPTISQLLNCGKMQGSAVSHTSDVKKAEIQIIWKAPRDSPHSVQFLATVVQHYSTFWVKIPGPVVSQGGVTPPPTRPTTPSVLPGPFSSEGCGSSKTCLRDPVGCHPETDPKCFFLSFAAEGQGVVFELSGPAEGYVAFALSLDKWMGNDDVYQCVKDGDHVHIDAAYLKGRTHPEGFSRSELTNAAWRLADGVIQCSFHREVHVPQVHDRFDLDKSYFLFLANGRAEYGAMHRHDRQPLISTNKKVINGNPENMSGSRSPLIMKTHGTCMLVAWMTAATTGIIIARYFKTSWPVQTIFGQKVWFQVHRAMMILVVLLTGTGFVLPFIYRGGWSWHAGAHPYLGCTVMTLTVLQPFMAFFRPAPDAARRYIFNWMHMGAGTSAVIIAVAAMFLGVGQQALLLPKVLSTVTLVGFVICVAVTFLVLELHKQGLFKKTKSHGDEDPILPDTSQADYEDSMFKKVTLAVFITGNVAFLIALLSSIYSV</sequence>
<feature type="transmembrane region" description="Helical" evidence="11">
    <location>
        <begin position="458"/>
        <end position="478"/>
    </location>
</feature>
<name>A0A9Q1FF95_SYNKA</name>
<evidence type="ECO:0000256" key="3">
    <source>
        <dbReference type="ARBA" id="ARBA00009195"/>
    </source>
</evidence>
<dbReference type="SMART" id="SM00665">
    <property type="entry name" value="B561"/>
    <property type="match status" value="1"/>
</dbReference>
<comment type="subcellular location">
    <subcellularLocation>
        <location evidence="2">Membrane</location>
        <topology evidence="2">Multi-pass membrane protein</topology>
    </subcellularLocation>
</comment>
<evidence type="ECO:0000259" key="13">
    <source>
        <dbReference type="PROSITE" id="PS50939"/>
    </source>
</evidence>
<evidence type="ECO:0000256" key="5">
    <source>
        <dbReference type="ARBA" id="ARBA00022692"/>
    </source>
</evidence>
<dbReference type="PROSITE" id="PS51019">
    <property type="entry name" value="REELIN"/>
    <property type="match status" value="1"/>
</dbReference>
<dbReference type="Proteomes" id="UP001152622">
    <property type="component" value="Chromosome 6"/>
</dbReference>
<evidence type="ECO:0000256" key="10">
    <source>
        <dbReference type="ARBA" id="ARBA00023180"/>
    </source>
</evidence>
<dbReference type="CDD" id="cd09628">
    <property type="entry name" value="DOMON_SDR_2_like"/>
    <property type="match status" value="1"/>
</dbReference>
<dbReference type="InterPro" id="IPR005018">
    <property type="entry name" value="DOMON_domain"/>
</dbReference>
<dbReference type="InterPro" id="IPR042307">
    <property type="entry name" value="Reeler_sf"/>
</dbReference>
<keyword evidence="8" id="KW-0408">Iron</keyword>
<feature type="domain" description="Reelin" evidence="14">
    <location>
        <begin position="1"/>
        <end position="134"/>
    </location>
</feature>
<evidence type="ECO:0000259" key="12">
    <source>
        <dbReference type="PROSITE" id="PS50836"/>
    </source>
</evidence>
<feature type="domain" description="Cytochrome b561" evidence="13">
    <location>
        <begin position="282"/>
        <end position="487"/>
    </location>
</feature>
<dbReference type="AlphaFoldDB" id="A0A9Q1FF95"/>
<feature type="transmembrane region" description="Helical" evidence="11">
    <location>
        <begin position="515"/>
        <end position="536"/>
    </location>
</feature>
<accession>A0A9Q1FF95</accession>
<dbReference type="CDD" id="cd08544">
    <property type="entry name" value="Reeler"/>
    <property type="match status" value="1"/>
</dbReference>
<protein>
    <recommendedName>
        <fullName evidence="17">Ferric-chelate reductase 1</fullName>
    </recommendedName>
</protein>
<dbReference type="PANTHER" id="PTHR45828:SF3">
    <property type="entry name" value="FERRIC-CHELATE REDUCTASE 1"/>
    <property type="match status" value="1"/>
</dbReference>
<evidence type="ECO:0008006" key="17">
    <source>
        <dbReference type="Google" id="ProtNLM"/>
    </source>
</evidence>
<keyword evidence="6" id="KW-0249">Electron transport</keyword>
<dbReference type="InterPro" id="IPR006593">
    <property type="entry name" value="Cyt_b561/ferric_Rdtase_TM"/>
</dbReference>
<dbReference type="EMBL" id="JAINUF010000006">
    <property type="protein sequence ID" value="KAJ8357179.1"/>
    <property type="molecule type" value="Genomic_DNA"/>
</dbReference>
<evidence type="ECO:0000256" key="9">
    <source>
        <dbReference type="ARBA" id="ARBA00023136"/>
    </source>
</evidence>
<evidence type="ECO:0000256" key="1">
    <source>
        <dbReference type="ARBA" id="ARBA00001970"/>
    </source>
</evidence>
<dbReference type="Pfam" id="PF02014">
    <property type="entry name" value="Reeler"/>
    <property type="match status" value="1"/>
</dbReference>
<proteinExistence type="inferred from homology"/>
<feature type="transmembrane region" description="Helical" evidence="11">
    <location>
        <begin position="325"/>
        <end position="342"/>
    </location>
</feature>
<feature type="transmembrane region" description="Helical" evidence="11">
    <location>
        <begin position="363"/>
        <end position="382"/>
    </location>
</feature>